<dbReference type="Proteomes" id="UP000183658">
    <property type="component" value="Unassembled WGS sequence"/>
</dbReference>
<proteinExistence type="predicted"/>
<reference evidence="3" key="1">
    <citation type="submission" date="2016-10" db="EMBL/GenBank/DDBJ databases">
        <authorList>
            <person name="Varghese N."/>
            <person name="Submissions S."/>
        </authorList>
    </citation>
    <scope>NUCLEOTIDE SEQUENCE [LARGE SCALE GENOMIC DNA]</scope>
    <source>
        <strain evidence="3">DSM 15719</strain>
    </source>
</reference>
<keyword evidence="3" id="KW-1185">Reference proteome</keyword>
<sequence length="318" mass="34736">MKKLILLILCFVGLSAYAQNNANEPDDIGRITLAAFVPLQIDKIPDAARSLLVNKLSQIATQSGMGGTSSNERFIITANINILSKDLTPTAPPMTALTLEVTLYIGDGIEGTKFASTSINVKGVGENETKAYISALKGISPNNTSIQSFVENGKVKIIEYYNSKCDFIIKEAQALVSQNSYDEAIYRLTSVPTVCKGCYDKSMDAIAPIYQKQIDSDCKLKLAEATSIWSANQSVDGAYKVGEILSAIEPSASCFGEVKSLSNKIAARVKDLDAREWKYSLKEQAQESERIQAYRDIGVAYGNGPKATIVRYNIRGWW</sequence>
<feature type="signal peptide" evidence="1">
    <location>
        <begin position="1"/>
        <end position="18"/>
    </location>
</feature>
<dbReference type="EMBL" id="FOFZ01000023">
    <property type="protein sequence ID" value="SER74538.1"/>
    <property type="molecule type" value="Genomic_DNA"/>
</dbReference>
<evidence type="ECO:0000256" key="1">
    <source>
        <dbReference type="SAM" id="SignalP"/>
    </source>
</evidence>
<feature type="chain" id="PRO_5010343848" evidence="1">
    <location>
        <begin position="19"/>
        <end position="318"/>
    </location>
</feature>
<dbReference type="OrthoDB" id="1049190at2"/>
<evidence type="ECO:0000313" key="3">
    <source>
        <dbReference type="Proteomes" id="UP000183658"/>
    </source>
</evidence>
<evidence type="ECO:0000313" key="2">
    <source>
        <dbReference type="EMBL" id="SER74538.1"/>
    </source>
</evidence>
<organism evidence="2 3">
    <name type="scientific">Flavobacterium frigoris</name>
    <dbReference type="NCBI Taxonomy" id="229204"/>
    <lineage>
        <taxon>Bacteria</taxon>
        <taxon>Pseudomonadati</taxon>
        <taxon>Bacteroidota</taxon>
        <taxon>Flavobacteriia</taxon>
        <taxon>Flavobacteriales</taxon>
        <taxon>Flavobacteriaceae</taxon>
        <taxon>Flavobacterium</taxon>
    </lineage>
</organism>
<dbReference type="RefSeq" id="WP_074724687.1">
    <property type="nucleotide sequence ID" value="NZ_CBCRVS010000026.1"/>
</dbReference>
<dbReference type="AlphaFoldDB" id="A0A1H9RPR5"/>
<name>A0A1H9RPR5_FLAFI</name>
<gene>
    <name evidence="2" type="ORF">SAMN05444355_1233</name>
</gene>
<protein>
    <submittedName>
        <fullName evidence="2">Uncharacterized protein</fullName>
    </submittedName>
</protein>
<keyword evidence="1" id="KW-0732">Signal</keyword>
<accession>A0A1H9RPR5</accession>